<dbReference type="HAMAP" id="MF_01478">
    <property type="entry name" value="Ribosomal_L12_arch"/>
    <property type="match status" value="1"/>
</dbReference>
<protein>
    <submittedName>
        <fullName evidence="5">Ribosomal protein LP2</fullName>
    </submittedName>
</protein>
<dbReference type="OrthoDB" id="1227494at2759"/>
<evidence type="ECO:0000313" key="6">
    <source>
        <dbReference type="Proteomes" id="UP000717585"/>
    </source>
</evidence>
<keyword evidence="6" id="KW-1185">Reference proteome</keyword>
<dbReference type="FunFam" id="1.10.10.1410:FF:000002">
    <property type="entry name" value="60S acidic ribosomal protein P2"/>
    <property type="match status" value="1"/>
</dbReference>
<dbReference type="InterPro" id="IPR027534">
    <property type="entry name" value="Ribosomal_P1/P2"/>
</dbReference>
<dbReference type="Gene3D" id="1.10.10.1410">
    <property type="match status" value="1"/>
</dbReference>
<proteinExistence type="inferred from homology"/>
<gene>
    <name evidence="5" type="ORF">J8273_5610</name>
</gene>
<reference evidence="5" key="1">
    <citation type="submission" date="2021-05" db="EMBL/GenBank/DDBJ databases">
        <title>A free-living protist that lacks canonical eukaryotic 1 DNA replication and segregation systems.</title>
        <authorList>
            <person name="Salas-Leiva D.E."/>
            <person name="Tromer E.C."/>
            <person name="Curtis B.A."/>
            <person name="Jerlstrom-Hultqvist J."/>
            <person name="Kolisko M."/>
            <person name="Yi Z."/>
            <person name="Salas-Leiva J.S."/>
            <person name="Gallot-Lavallee L."/>
            <person name="Kops G.J.P.L."/>
            <person name="Archibald J.M."/>
            <person name="Simpson A.G.B."/>
            <person name="Roger A.J."/>
        </authorList>
    </citation>
    <scope>NUCLEOTIDE SEQUENCE</scope>
    <source>
        <strain evidence="5">BICM</strain>
    </source>
</reference>
<feature type="compositionally biased region" description="Acidic residues" evidence="4">
    <location>
        <begin position="83"/>
        <end position="98"/>
    </location>
</feature>
<dbReference type="InterPro" id="IPR044076">
    <property type="entry name" value="Ribosomal_P2"/>
</dbReference>
<keyword evidence="2 5" id="KW-0689">Ribosomal protein</keyword>
<dbReference type="CDD" id="cd05833">
    <property type="entry name" value="Ribosomal_P2"/>
    <property type="match status" value="1"/>
</dbReference>
<organism evidence="5 6">
    <name type="scientific">Carpediemonas membranifera</name>
    <dbReference type="NCBI Taxonomy" id="201153"/>
    <lineage>
        <taxon>Eukaryota</taxon>
        <taxon>Metamonada</taxon>
        <taxon>Carpediemonas-like organisms</taxon>
        <taxon>Carpediemonas</taxon>
    </lineage>
</organism>
<comment type="similarity">
    <text evidence="1">Belongs to the eukaryotic ribosomal protein P1/P2 family.</text>
</comment>
<dbReference type="EMBL" id="JAHDYR010000028">
    <property type="protein sequence ID" value="KAG9393015.1"/>
    <property type="molecule type" value="Genomic_DNA"/>
</dbReference>
<feature type="region of interest" description="Disordered" evidence="4">
    <location>
        <begin position="73"/>
        <end position="104"/>
    </location>
</feature>
<name>A0A8J6AW35_9EUKA</name>
<evidence type="ECO:0000256" key="4">
    <source>
        <dbReference type="SAM" id="MobiDB-lite"/>
    </source>
</evidence>
<dbReference type="AlphaFoldDB" id="A0A8J6AW35"/>
<dbReference type="GO" id="GO:0003735">
    <property type="term" value="F:structural constituent of ribosome"/>
    <property type="evidence" value="ECO:0007669"/>
    <property type="project" value="InterPro"/>
</dbReference>
<evidence type="ECO:0000313" key="5">
    <source>
        <dbReference type="EMBL" id="KAG9393015.1"/>
    </source>
</evidence>
<evidence type="ECO:0000256" key="1">
    <source>
        <dbReference type="ARBA" id="ARBA00005436"/>
    </source>
</evidence>
<sequence length="104" mass="10221">MKNLAAYMLCVLGGNAAPSAKDMTSVLSSVGVDADSAQCDLIISELAGKNLEEVIAAGAEKLATVPTGGAAPAAAGAAAATEEAAEEPAEESESDSDMGFDLFG</sequence>
<dbReference type="GO" id="GO:0002182">
    <property type="term" value="P:cytoplasmic translational elongation"/>
    <property type="evidence" value="ECO:0007669"/>
    <property type="project" value="InterPro"/>
</dbReference>
<dbReference type="PANTHER" id="PTHR21141:SF5">
    <property type="entry name" value="LARGE RIBOSOMAL SUBUNIT PROTEIN P2"/>
    <property type="match status" value="1"/>
</dbReference>
<dbReference type="GO" id="GO:0022625">
    <property type="term" value="C:cytosolic large ribosomal subunit"/>
    <property type="evidence" value="ECO:0007669"/>
    <property type="project" value="InterPro"/>
</dbReference>
<comment type="caution">
    <text evidence="5">The sequence shown here is derived from an EMBL/GenBank/DDBJ whole genome shotgun (WGS) entry which is preliminary data.</text>
</comment>
<dbReference type="PANTHER" id="PTHR21141">
    <property type="entry name" value="60S ACIDIC RIBOSOMAL PROTEIN FAMILY MEMBER"/>
    <property type="match status" value="1"/>
</dbReference>
<dbReference type="Pfam" id="PF00428">
    <property type="entry name" value="Ribosomal_60s"/>
    <property type="match status" value="1"/>
</dbReference>
<keyword evidence="3" id="KW-0687">Ribonucleoprotein</keyword>
<evidence type="ECO:0000256" key="3">
    <source>
        <dbReference type="ARBA" id="ARBA00023274"/>
    </source>
</evidence>
<evidence type="ECO:0000256" key="2">
    <source>
        <dbReference type="ARBA" id="ARBA00022980"/>
    </source>
</evidence>
<dbReference type="InterPro" id="IPR038716">
    <property type="entry name" value="P1/P2_N_sf"/>
</dbReference>
<dbReference type="Proteomes" id="UP000717585">
    <property type="component" value="Unassembled WGS sequence"/>
</dbReference>
<accession>A0A8J6AW35</accession>
<feature type="compositionally biased region" description="Low complexity" evidence="4">
    <location>
        <begin position="73"/>
        <end position="82"/>
    </location>
</feature>